<gene>
    <name evidence="1" type="ORF">LOKVESSMR4R_02891</name>
</gene>
<evidence type="ECO:0000313" key="2">
    <source>
        <dbReference type="Proteomes" id="UP000195273"/>
    </source>
</evidence>
<evidence type="ECO:0000313" key="1">
    <source>
        <dbReference type="EMBL" id="ARU02182.1"/>
    </source>
</evidence>
<dbReference type="EMBL" id="CP021431">
    <property type="protein sequence ID" value="ARU02182.1"/>
    <property type="molecule type" value="Genomic_DNA"/>
</dbReference>
<dbReference type="OrthoDB" id="7874397at2"/>
<reference evidence="1 2" key="1">
    <citation type="submission" date="2017-05" db="EMBL/GenBank/DDBJ databases">
        <title>Genome Sequence of Loktanella vestfoldensis Strain SMR4r Isolated from a Culture of the Diatom Skeletonema marinoi.</title>
        <authorList>
            <person name="Topel M."/>
            <person name="Pinder M.I.M."/>
            <person name="Johansson O.N."/>
            <person name="Kourtchenko O."/>
            <person name="Godhe A."/>
            <person name="Clarke A.K."/>
        </authorList>
    </citation>
    <scope>NUCLEOTIDE SEQUENCE [LARGE SCALE GENOMIC DNA]</scope>
    <source>
        <strain evidence="1 2">SMR4r</strain>
    </source>
</reference>
<organism evidence="1 2">
    <name type="scientific">Yoonia vestfoldensis</name>
    <dbReference type="NCBI Taxonomy" id="245188"/>
    <lineage>
        <taxon>Bacteria</taxon>
        <taxon>Pseudomonadati</taxon>
        <taxon>Pseudomonadota</taxon>
        <taxon>Alphaproteobacteria</taxon>
        <taxon>Rhodobacterales</taxon>
        <taxon>Paracoccaceae</taxon>
        <taxon>Yoonia</taxon>
    </lineage>
</organism>
<dbReference type="KEGG" id="lvs:LOKVESSMR4R_02891"/>
<dbReference type="RefSeq" id="WP_087209735.1">
    <property type="nucleotide sequence ID" value="NZ_CP021431.1"/>
</dbReference>
<dbReference type="AlphaFoldDB" id="A0A1Y0EFW8"/>
<sequence>MTIHDPSLGSQAITRLSQLDDLEACVVIYLRLWCAGPVGRCAMRSDLANGLGAPRAAMATDAFAAMFSMLTRHPRNPLRHNALQSACLHPDETSFARFVAQAASGDREGALWLALPMVRADLAPQLTAAATDFGLRIRQMLVQRPDTTPYLH</sequence>
<keyword evidence="2" id="KW-1185">Reference proteome</keyword>
<accession>A0A1Y0EFW8</accession>
<name>A0A1Y0EFW8_9RHOB</name>
<protein>
    <submittedName>
        <fullName evidence="1">Uncharacterized protein</fullName>
    </submittedName>
</protein>
<dbReference type="Proteomes" id="UP000195273">
    <property type="component" value="Chromosome"/>
</dbReference>
<proteinExistence type="predicted"/>